<dbReference type="PANTHER" id="PTHR14359:SF6">
    <property type="entry name" value="PHOSPHOPANTOTHENOYLCYSTEINE DECARBOXYLASE"/>
    <property type="match status" value="1"/>
</dbReference>
<comment type="cofactor">
    <cofactor evidence="3">
        <name>Mg(2+)</name>
        <dbReference type="ChEBI" id="CHEBI:18420"/>
    </cofactor>
</comment>
<dbReference type="EC" id="4.1.1.36" evidence="3"/>
<dbReference type="PANTHER" id="PTHR14359">
    <property type="entry name" value="HOMO-OLIGOMERIC FLAVIN CONTAINING CYS DECARBOXYLASE FAMILY"/>
    <property type="match status" value="1"/>
</dbReference>
<dbReference type="Pfam" id="PF02441">
    <property type="entry name" value="Flavoprotein"/>
    <property type="match status" value="1"/>
</dbReference>
<dbReference type="SUPFAM" id="SSF102645">
    <property type="entry name" value="CoaB-like"/>
    <property type="match status" value="1"/>
</dbReference>
<evidence type="ECO:0000259" key="5">
    <source>
        <dbReference type="Pfam" id="PF02441"/>
    </source>
</evidence>
<dbReference type="GO" id="GO:0004633">
    <property type="term" value="F:phosphopantothenoylcysteine decarboxylase activity"/>
    <property type="evidence" value="ECO:0007669"/>
    <property type="project" value="UniProtKB-UniRule"/>
</dbReference>
<keyword evidence="3 4" id="KW-0288">FMN</keyword>
<comment type="catalytic activity">
    <reaction evidence="3 4">
        <text>(R)-4'-phosphopantothenate + L-cysteine + CTP = N-[(R)-4-phosphopantothenoyl]-L-cysteine + CMP + diphosphate + H(+)</text>
        <dbReference type="Rhea" id="RHEA:19397"/>
        <dbReference type="ChEBI" id="CHEBI:10986"/>
        <dbReference type="ChEBI" id="CHEBI:15378"/>
        <dbReference type="ChEBI" id="CHEBI:33019"/>
        <dbReference type="ChEBI" id="CHEBI:35235"/>
        <dbReference type="ChEBI" id="CHEBI:37563"/>
        <dbReference type="ChEBI" id="CHEBI:59458"/>
        <dbReference type="ChEBI" id="CHEBI:60377"/>
        <dbReference type="EC" id="6.3.2.5"/>
    </reaction>
</comment>
<dbReference type="InterPro" id="IPR005252">
    <property type="entry name" value="CoaBC"/>
</dbReference>
<keyword evidence="3 4" id="KW-0285">Flavoprotein</keyword>
<keyword evidence="2 3" id="KW-0456">Lyase</keyword>
<keyword evidence="3 4" id="KW-0436">Ligase</keyword>
<dbReference type="OrthoDB" id="9802554at2"/>
<feature type="binding site" evidence="3">
    <location>
        <position position="352"/>
    </location>
    <ligand>
        <name>CTP</name>
        <dbReference type="ChEBI" id="CHEBI:37563"/>
    </ligand>
</feature>
<feature type="domain" description="Flavoprotein" evidence="5">
    <location>
        <begin position="13"/>
        <end position="184"/>
    </location>
</feature>
<evidence type="ECO:0000313" key="8">
    <source>
        <dbReference type="Proteomes" id="UP000186469"/>
    </source>
</evidence>
<feature type="binding site" evidence="3">
    <location>
        <position position="295"/>
    </location>
    <ligand>
        <name>CTP</name>
        <dbReference type="ChEBI" id="CHEBI:37563"/>
    </ligand>
</feature>
<dbReference type="EC" id="6.3.2.5" evidence="3"/>
<evidence type="ECO:0000256" key="3">
    <source>
        <dbReference type="HAMAP-Rule" id="MF_02225"/>
    </source>
</evidence>
<comment type="function">
    <text evidence="3">Catalyzes two sequential steps in the biosynthesis of coenzyme A. In the first step cysteine is conjugated to 4'-phosphopantothenate to form 4-phosphopantothenoylcysteine. In the second step the latter compound is decarboxylated to form 4'-phosphopantotheine.</text>
</comment>
<dbReference type="GO" id="GO:0071513">
    <property type="term" value="C:phosphopantothenoylcysteine decarboxylase complex"/>
    <property type="evidence" value="ECO:0007669"/>
    <property type="project" value="TreeGrafter"/>
</dbReference>
<feature type="binding site" evidence="3">
    <location>
        <begin position="319"/>
        <end position="322"/>
    </location>
    <ligand>
        <name>CTP</name>
        <dbReference type="ChEBI" id="CHEBI:37563"/>
    </ligand>
</feature>
<dbReference type="GO" id="GO:0015941">
    <property type="term" value="P:pantothenate catabolic process"/>
    <property type="evidence" value="ECO:0007669"/>
    <property type="project" value="InterPro"/>
</dbReference>
<dbReference type="STRING" id="1121455.SAMN02745728_01867"/>
<evidence type="ECO:0000313" key="7">
    <source>
        <dbReference type="EMBL" id="SHN68654.1"/>
    </source>
</evidence>
<organism evidence="7 8">
    <name type="scientific">Desulfovibrio litoralis DSM 11393</name>
    <dbReference type="NCBI Taxonomy" id="1121455"/>
    <lineage>
        <taxon>Bacteria</taxon>
        <taxon>Pseudomonadati</taxon>
        <taxon>Thermodesulfobacteriota</taxon>
        <taxon>Desulfovibrionia</taxon>
        <taxon>Desulfovibrionales</taxon>
        <taxon>Desulfovibrionaceae</taxon>
        <taxon>Desulfovibrio</taxon>
    </lineage>
</organism>
<gene>
    <name evidence="3" type="primary">coaBC</name>
    <name evidence="7" type="ORF">SAMN02745728_01867</name>
</gene>
<evidence type="ECO:0000256" key="2">
    <source>
        <dbReference type="ARBA" id="ARBA00023239"/>
    </source>
</evidence>
<dbReference type="SUPFAM" id="SSF52507">
    <property type="entry name" value="Homo-oligomeric flavin-containing Cys decarboxylases, HFCD"/>
    <property type="match status" value="1"/>
</dbReference>
<name>A0A1M7TD02_9BACT</name>
<comment type="similarity">
    <text evidence="3 4">In the N-terminal section; belongs to the HFCD (homo-oligomeric flavin containing Cys decarboxylase) superfamily.</text>
</comment>
<reference evidence="7 8" key="1">
    <citation type="submission" date="2016-12" db="EMBL/GenBank/DDBJ databases">
        <authorList>
            <person name="Song W.-J."/>
            <person name="Kurnit D.M."/>
        </authorList>
    </citation>
    <scope>NUCLEOTIDE SEQUENCE [LARGE SCALE GENOMIC DNA]</scope>
    <source>
        <strain evidence="7 8">DSM 11393</strain>
    </source>
</reference>
<dbReference type="RefSeq" id="WP_072697555.1">
    <property type="nucleotide sequence ID" value="NZ_FRDI01000010.1"/>
</dbReference>
<comment type="cofactor">
    <cofactor evidence="3">
        <name>FMN</name>
        <dbReference type="ChEBI" id="CHEBI:58210"/>
    </cofactor>
    <text evidence="3">Binds 1 FMN per subunit.</text>
</comment>
<dbReference type="UniPathway" id="UPA00241">
    <property type="reaction ID" value="UER00353"/>
</dbReference>
<comment type="caution">
    <text evidence="3">Lacks conserved residue(s) required for the propagation of feature annotation.</text>
</comment>
<evidence type="ECO:0000259" key="6">
    <source>
        <dbReference type="Pfam" id="PF04127"/>
    </source>
</evidence>
<accession>A0A1M7TD02</accession>
<sequence>MHPQLNFDILKGKQIHLAVCGSVSLYKTLDLMRSWLKQEAEVSVALSSSAQEFIRPLFFSALGANKVYTQMFSQNSEEFMLHLEPGQRADAFVIAPASANILAKLAHGLADDLISTQALAFERPLVIAPAMNFRMWQNLATQANVKILKERGHIIVPPASGKMACNEVGQGRLAEIEELHCAVLKNLSPQDLAGKTVLLTAGATQEPWDAVRYWTNPSSGLMGACLALAAYLRGAKVHVVSGPQIPWLPNAIQHSKVKTAKEMYELVLDQADAFDIGIFTAAVADFSPLPFGGEKFKKDKAVSTPENSSALTIEFKANPDILATIGKQKKNGQLLVGFAAESSNLEFAVKSKLERKNCDLLVGNLINQENSGFKSENNSVFMQDRFGKSESLNNLPKTELAWRILNWLVAL</sequence>
<keyword evidence="1 3" id="KW-0210">Decarboxylase</keyword>
<dbReference type="GO" id="GO:0046872">
    <property type="term" value="F:metal ion binding"/>
    <property type="evidence" value="ECO:0007669"/>
    <property type="project" value="UniProtKB-KW"/>
</dbReference>
<keyword evidence="3" id="KW-0479">Metal-binding</keyword>
<feature type="active site" description="Proton donor" evidence="3">
    <location>
        <position position="165"/>
    </location>
</feature>
<comment type="similarity">
    <text evidence="3 4">In the C-terminal section; belongs to the PPC synthetase family.</text>
</comment>
<feature type="binding site" evidence="3">
    <location>
        <position position="338"/>
    </location>
    <ligand>
        <name>CTP</name>
        <dbReference type="ChEBI" id="CHEBI:37563"/>
    </ligand>
</feature>
<keyword evidence="3" id="KW-0511">Multifunctional enzyme</keyword>
<keyword evidence="3" id="KW-0460">Magnesium</keyword>
<dbReference type="HAMAP" id="MF_02225">
    <property type="entry name" value="CoaBC"/>
    <property type="match status" value="1"/>
</dbReference>
<dbReference type="Gene3D" id="3.40.50.10300">
    <property type="entry name" value="CoaB-like"/>
    <property type="match status" value="1"/>
</dbReference>
<feature type="binding site" evidence="3">
    <location>
        <position position="285"/>
    </location>
    <ligand>
        <name>CTP</name>
        <dbReference type="ChEBI" id="CHEBI:37563"/>
    </ligand>
</feature>
<dbReference type="AlphaFoldDB" id="A0A1M7TD02"/>
<evidence type="ECO:0000256" key="4">
    <source>
        <dbReference type="RuleBase" id="RU364078"/>
    </source>
</evidence>
<comment type="catalytic activity">
    <reaction evidence="3 4">
        <text>N-[(R)-4-phosphopantothenoyl]-L-cysteine + H(+) = (R)-4'-phosphopantetheine + CO2</text>
        <dbReference type="Rhea" id="RHEA:16793"/>
        <dbReference type="ChEBI" id="CHEBI:15378"/>
        <dbReference type="ChEBI" id="CHEBI:16526"/>
        <dbReference type="ChEBI" id="CHEBI:59458"/>
        <dbReference type="ChEBI" id="CHEBI:61723"/>
        <dbReference type="EC" id="4.1.1.36"/>
    </reaction>
</comment>
<keyword evidence="8" id="KW-1185">Reference proteome</keyword>
<feature type="binding site" evidence="3">
    <location>
        <position position="356"/>
    </location>
    <ligand>
        <name>CTP</name>
        <dbReference type="ChEBI" id="CHEBI:37563"/>
    </ligand>
</feature>
<dbReference type="GO" id="GO:0004632">
    <property type="term" value="F:phosphopantothenate--cysteine ligase activity"/>
    <property type="evidence" value="ECO:0007669"/>
    <property type="project" value="UniProtKB-UniRule"/>
</dbReference>
<feature type="region of interest" description="Phosphopantothenate--cysteine ligase" evidence="3">
    <location>
        <begin position="197"/>
        <end position="411"/>
    </location>
</feature>
<comment type="function">
    <text evidence="4">Catalyzes two steps in the biosynthesis of coenzyme A. In the first step cysteine is conjugated to 4'-phosphopantothenate to form 4-phosphopantothenoylcysteine, in the latter compound is decarboxylated to form 4'-phosphopantotheine.</text>
</comment>
<dbReference type="GO" id="GO:0015937">
    <property type="term" value="P:coenzyme A biosynthetic process"/>
    <property type="evidence" value="ECO:0007669"/>
    <property type="project" value="UniProtKB-UniRule"/>
</dbReference>
<dbReference type="InterPro" id="IPR035929">
    <property type="entry name" value="CoaB-like_sf"/>
</dbReference>
<dbReference type="InterPro" id="IPR003382">
    <property type="entry name" value="Flavoprotein"/>
</dbReference>
<dbReference type="Pfam" id="PF04127">
    <property type="entry name" value="DFP"/>
    <property type="match status" value="1"/>
</dbReference>
<evidence type="ECO:0000256" key="1">
    <source>
        <dbReference type="ARBA" id="ARBA00022793"/>
    </source>
</evidence>
<dbReference type="GO" id="GO:0010181">
    <property type="term" value="F:FMN binding"/>
    <property type="evidence" value="ECO:0007669"/>
    <property type="project" value="UniProtKB-UniRule"/>
</dbReference>
<proteinExistence type="inferred from homology"/>
<dbReference type="Gene3D" id="3.40.50.1950">
    <property type="entry name" value="Flavin prenyltransferase-like"/>
    <property type="match status" value="1"/>
</dbReference>
<feature type="region of interest" description="Phosphopantothenoylcysteine decarboxylase" evidence="3">
    <location>
        <begin position="1"/>
        <end position="196"/>
    </location>
</feature>
<comment type="pathway">
    <text evidence="3 4">Cofactor biosynthesis; coenzyme A biosynthesis; CoA from (R)-pantothenate: step 3/5.</text>
</comment>
<dbReference type="EMBL" id="FRDI01000010">
    <property type="protein sequence ID" value="SHN68654.1"/>
    <property type="molecule type" value="Genomic_DNA"/>
</dbReference>
<dbReference type="NCBIfam" id="TIGR00521">
    <property type="entry name" value="coaBC_dfp"/>
    <property type="match status" value="1"/>
</dbReference>
<comment type="pathway">
    <text evidence="3 4">Cofactor biosynthesis; coenzyme A biosynthesis; CoA from (R)-pantothenate: step 2/5.</text>
</comment>
<feature type="domain" description="DNA/pantothenate metabolism flavoprotein C-terminal" evidence="6">
    <location>
        <begin position="192"/>
        <end position="409"/>
    </location>
</feature>
<dbReference type="InterPro" id="IPR007085">
    <property type="entry name" value="DNA/pantothenate-metab_flavo_C"/>
</dbReference>
<dbReference type="InterPro" id="IPR036551">
    <property type="entry name" value="Flavin_trans-like"/>
</dbReference>
<dbReference type="Proteomes" id="UP000186469">
    <property type="component" value="Unassembled WGS sequence"/>
</dbReference>
<protein>
    <recommendedName>
        <fullName evidence="3">Coenzyme A biosynthesis bifunctional protein CoaBC</fullName>
    </recommendedName>
    <alternativeName>
        <fullName evidence="3">DNA/pantothenate metabolism flavoprotein</fullName>
    </alternativeName>
    <alternativeName>
        <fullName evidence="3">Phosphopantothenoylcysteine synthetase/decarboxylase</fullName>
        <shortName evidence="3">PPCS-PPCDC</shortName>
    </alternativeName>
    <domain>
        <recommendedName>
            <fullName evidence="3">Phosphopantothenoylcysteine decarboxylase</fullName>
            <shortName evidence="3">PPC decarboxylase</shortName>
            <shortName evidence="3">PPC-DC</shortName>
            <ecNumber evidence="3">4.1.1.36</ecNumber>
        </recommendedName>
        <alternativeName>
            <fullName evidence="3">CoaC</fullName>
        </alternativeName>
    </domain>
    <domain>
        <recommendedName>
            <fullName evidence="3">Phosphopantothenate--cysteine ligase</fullName>
            <ecNumber evidence="3">6.3.2.5</ecNumber>
        </recommendedName>
        <alternativeName>
            <fullName evidence="3">CoaB</fullName>
        </alternativeName>
        <alternativeName>
            <fullName evidence="3">Phosphopantothenoylcysteine synthetase</fullName>
            <shortName evidence="3">PPC synthetase</shortName>
            <shortName evidence="3">PPC-S</shortName>
        </alternativeName>
    </domain>
</protein>